<protein>
    <submittedName>
        <fullName evidence="1">Uncharacterized protein</fullName>
    </submittedName>
</protein>
<evidence type="ECO:0000313" key="3">
    <source>
        <dbReference type="Proteomes" id="UP000095602"/>
    </source>
</evidence>
<name>A0A174HEQ0_9FIRM</name>
<gene>
    <name evidence="1" type="ORF">ERS852497_00573</name>
    <name evidence="2" type="ORF">GKE44_05760</name>
</gene>
<proteinExistence type="predicted"/>
<reference evidence="1 3" key="1">
    <citation type="submission" date="2015-09" db="EMBL/GenBank/DDBJ databases">
        <authorList>
            <consortium name="Pathogen Informatics"/>
        </authorList>
    </citation>
    <scope>NUCLEOTIDE SEQUENCE [LARGE SCALE GENOMIC DNA]</scope>
    <source>
        <strain evidence="1 3">2789STDY5834884</strain>
    </source>
</reference>
<sequence>MAKNIYEYIGKKELFRRAQNVSYIELPKIKDLVYSKYEGCEWLENEKITIRSQACGTWILIQNRREHEEEILCGYDGEGNFSRHYVNGKNIAVKADNKSSERLKILMELDLDNLPEQLPDELKGIRTVY</sequence>
<dbReference type="Proteomes" id="UP000095602">
    <property type="component" value="Unassembled WGS sequence"/>
</dbReference>
<dbReference type="EMBL" id="WKQV01000005">
    <property type="protein sequence ID" value="MSD26674.1"/>
    <property type="molecule type" value="Genomic_DNA"/>
</dbReference>
<dbReference type="Proteomes" id="UP000465607">
    <property type="component" value="Unassembled WGS sequence"/>
</dbReference>
<dbReference type="RefSeq" id="WP_055272756.1">
    <property type="nucleotide sequence ID" value="NZ_CZAJ01000003.1"/>
</dbReference>
<dbReference type="AlphaFoldDB" id="A0A174HEQ0"/>
<dbReference type="EMBL" id="CZAJ01000003">
    <property type="protein sequence ID" value="CUO71857.1"/>
    <property type="molecule type" value="Genomic_DNA"/>
</dbReference>
<evidence type="ECO:0000313" key="2">
    <source>
        <dbReference type="EMBL" id="MSD26674.1"/>
    </source>
</evidence>
<evidence type="ECO:0000313" key="4">
    <source>
        <dbReference type="Proteomes" id="UP000465607"/>
    </source>
</evidence>
<organism evidence="1 3">
    <name type="scientific">Agathobacter rectalis</name>
    <dbReference type="NCBI Taxonomy" id="39491"/>
    <lineage>
        <taxon>Bacteria</taxon>
        <taxon>Bacillati</taxon>
        <taxon>Bacillota</taxon>
        <taxon>Clostridia</taxon>
        <taxon>Lachnospirales</taxon>
        <taxon>Lachnospiraceae</taxon>
        <taxon>Agathobacter</taxon>
    </lineage>
</organism>
<evidence type="ECO:0000313" key="1">
    <source>
        <dbReference type="EMBL" id="CUO71857.1"/>
    </source>
</evidence>
<reference evidence="2 4" key="2">
    <citation type="journal article" date="2019" name="Nat. Med.">
        <title>A library of human gut bacterial isolates paired with longitudinal multiomics data enables mechanistic microbiome research.</title>
        <authorList>
            <person name="Poyet M."/>
            <person name="Groussin M."/>
            <person name="Gibbons S.M."/>
            <person name="Avila-Pacheco J."/>
            <person name="Jiang X."/>
            <person name="Kearney S.M."/>
            <person name="Perrotta A.R."/>
            <person name="Berdy B."/>
            <person name="Zhao S."/>
            <person name="Lieberman T.D."/>
            <person name="Swanson P.K."/>
            <person name="Smith M."/>
            <person name="Roesemann S."/>
            <person name="Alexander J.E."/>
            <person name="Rich S.A."/>
            <person name="Livny J."/>
            <person name="Vlamakis H."/>
            <person name="Clish C."/>
            <person name="Bullock K."/>
            <person name="Deik A."/>
            <person name="Scott J."/>
            <person name="Pierce K.A."/>
            <person name="Xavier R.J."/>
            <person name="Alm E.J."/>
        </authorList>
    </citation>
    <scope>NUCLEOTIDE SEQUENCE [LARGE SCALE GENOMIC DNA]</scope>
    <source>
        <strain evidence="2 4">BIOML-A5</strain>
    </source>
</reference>
<accession>A0A174HEQ0</accession>